<feature type="binding site" description="axial binding residue" evidence="7">
    <location>
        <position position="145"/>
    </location>
    <ligand>
        <name>heme</name>
        <dbReference type="ChEBI" id="CHEBI:30413"/>
    </ligand>
    <ligandPart>
        <name>Fe</name>
        <dbReference type="ChEBI" id="CHEBI:18248"/>
    </ligandPart>
</feature>
<comment type="cofactor">
    <cofactor evidence="1 7">
        <name>heme</name>
        <dbReference type="ChEBI" id="CHEBI:30413"/>
    </cofactor>
</comment>
<proteinExistence type="inferred from homology"/>
<dbReference type="Gene3D" id="1.10.630.10">
    <property type="entry name" value="Cytochrome P450"/>
    <property type="match status" value="1"/>
</dbReference>
<gene>
    <name evidence="9" type="ORF">ASPACDRAFT_1859112</name>
</gene>
<evidence type="ECO:0000256" key="6">
    <source>
        <dbReference type="ARBA" id="ARBA00023033"/>
    </source>
</evidence>
<sequence>MHGGARVAFYFVGPPDWYPFLKSMMKFLIPSYRQLWENGPDFGAIVSHLTAERLRRCDAGDNPDDFLACSIRDKSGQSRGLDPGEVEAETNILCMLLDPLSSSHRDPTLFPQPERFMPLRWLDGNSNLAKMRAVFMPFSPGGRACIGMNITIMEQQILVATIIHRYNFTLPSDDWQ</sequence>
<dbReference type="EMBL" id="KV878985">
    <property type="protein sequence ID" value="OJJ96422.1"/>
    <property type="molecule type" value="Genomic_DNA"/>
</dbReference>
<keyword evidence="4 8" id="KW-0560">Oxidoreductase</keyword>
<dbReference type="STRING" id="690307.A0A1L9WJU0"/>
<keyword evidence="5 7" id="KW-0408">Iron</keyword>
<evidence type="ECO:0000256" key="3">
    <source>
        <dbReference type="ARBA" id="ARBA00022723"/>
    </source>
</evidence>
<dbReference type="VEuPathDB" id="FungiDB:ASPACDRAFT_1859112"/>
<comment type="similarity">
    <text evidence="2 8">Belongs to the cytochrome P450 family.</text>
</comment>
<keyword evidence="10" id="KW-1185">Reference proteome</keyword>
<dbReference type="SUPFAM" id="SSF48264">
    <property type="entry name" value="Cytochrome P450"/>
    <property type="match status" value="1"/>
</dbReference>
<keyword evidence="7 8" id="KW-0349">Heme</keyword>
<evidence type="ECO:0000256" key="4">
    <source>
        <dbReference type="ARBA" id="ARBA00023002"/>
    </source>
</evidence>
<accession>A0A1L9WJU0</accession>
<evidence type="ECO:0000256" key="8">
    <source>
        <dbReference type="RuleBase" id="RU000461"/>
    </source>
</evidence>
<dbReference type="PRINTS" id="PR00463">
    <property type="entry name" value="EP450I"/>
</dbReference>
<evidence type="ECO:0008006" key="11">
    <source>
        <dbReference type="Google" id="ProtNLM"/>
    </source>
</evidence>
<dbReference type="PANTHER" id="PTHR24305:SF166">
    <property type="entry name" value="CYTOCHROME P450 12A4, MITOCHONDRIAL-RELATED"/>
    <property type="match status" value="1"/>
</dbReference>
<dbReference type="GO" id="GO:0016705">
    <property type="term" value="F:oxidoreductase activity, acting on paired donors, with incorporation or reduction of molecular oxygen"/>
    <property type="evidence" value="ECO:0007669"/>
    <property type="project" value="InterPro"/>
</dbReference>
<dbReference type="RefSeq" id="XP_020052762.1">
    <property type="nucleotide sequence ID" value="XM_020197651.1"/>
</dbReference>
<dbReference type="OrthoDB" id="2789670at2759"/>
<dbReference type="InterPro" id="IPR017972">
    <property type="entry name" value="Cyt_P450_CS"/>
</dbReference>
<evidence type="ECO:0000256" key="1">
    <source>
        <dbReference type="ARBA" id="ARBA00001971"/>
    </source>
</evidence>
<dbReference type="GO" id="GO:0005506">
    <property type="term" value="F:iron ion binding"/>
    <property type="evidence" value="ECO:0007669"/>
    <property type="project" value="InterPro"/>
</dbReference>
<keyword evidence="3 7" id="KW-0479">Metal-binding</keyword>
<dbReference type="GeneID" id="30971465"/>
<dbReference type="GO" id="GO:0004497">
    <property type="term" value="F:monooxygenase activity"/>
    <property type="evidence" value="ECO:0007669"/>
    <property type="project" value="UniProtKB-KW"/>
</dbReference>
<dbReference type="AlphaFoldDB" id="A0A1L9WJU0"/>
<dbReference type="PROSITE" id="PS00086">
    <property type="entry name" value="CYTOCHROME_P450"/>
    <property type="match status" value="1"/>
</dbReference>
<evidence type="ECO:0000313" key="10">
    <source>
        <dbReference type="Proteomes" id="UP000184546"/>
    </source>
</evidence>
<evidence type="ECO:0000256" key="7">
    <source>
        <dbReference type="PIRSR" id="PIRSR602401-1"/>
    </source>
</evidence>
<evidence type="ECO:0000256" key="2">
    <source>
        <dbReference type="ARBA" id="ARBA00010617"/>
    </source>
</evidence>
<name>A0A1L9WJU0_ASPA1</name>
<dbReference type="Proteomes" id="UP000184546">
    <property type="component" value="Unassembled WGS sequence"/>
</dbReference>
<keyword evidence="6 8" id="KW-0503">Monooxygenase</keyword>
<dbReference type="InterPro" id="IPR001128">
    <property type="entry name" value="Cyt_P450"/>
</dbReference>
<dbReference type="Pfam" id="PF00067">
    <property type="entry name" value="p450"/>
    <property type="match status" value="1"/>
</dbReference>
<dbReference type="InterPro" id="IPR002401">
    <property type="entry name" value="Cyt_P450_E_grp-I"/>
</dbReference>
<dbReference type="InterPro" id="IPR036396">
    <property type="entry name" value="Cyt_P450_sf"/>
</dbReference>
<dbReference type="InterPro" id="IPR050121">
    <property type="entry name" value="Cytochrome_P450_monoxygenase"/>
</dbReference>
<evidence type="ECO:0000313" key="9">
    <source>
        <dbReference type="EMBL" id="OJJ96422.1"/>
    </source>
</evidence>
<dbReference type="PANTHER" id="PTHR24305">
    <property type="entry name" value="CYTOCHROME P450"/>
    <property type="match status" value="1"/>
</dbReference>
<organism evidence="9 10">
    <name type="scientific">Aspergillus aculeatus (strain ATCC 16872 / CBS 172.66 / WB 5094)</name>
    <dbReference type="NCBI Taxonomy" id="690307"/>
    <lineage>
        <taxon>Eukaryota</taxon>
        <taxon>Fungi</taxon>
        <taxon>Dikarya</taxon>
        <taxon>Ascomycota</taxon>
        <taxon>Pezizomycotina</taxon>
        <taxon>Eurotiomycetes</taxon>
        <taxon>Eurotiomycetidae</taxon>
        <taxon>Eurotiales</taxon>
        <taxon>Aspergillaceae</taxon>
        <taxon>Aspergillus</taxon>
        <taxon>Aspergillus subgen. Circumdati</taxon>
    </lineage>
</organism>
<dbReference type="GO" id="GO:0020037">
    <property type="term" value="F:heme binding"/>
    <property type="evidence" value="ECO:0007669"/>
    <property type="project" value="InterPro"/>
</dbReference>
<reference evidence="10" key="1">
    <citation type="journal article" date="2017" name="Genome Biol.">
        <title>Comparative genomics reveals high biological diversity and specific adaptations in the industrially and medically important fungal genus Aspergillus.</title>
        <authorList>
            <person name="de Vries R.P."/>
            <person name="Riley R."/>
            <person name="Wiebenga A."/>
            <person name="Aguilar-Osorio G."/>
            <person name="Amillis S."/>
            <person name="Uchima C.A."/>
            <person name="Anderluh G."/>
            <person name="Asadollahi M."/>
            <person name="Askin M."/>
            <person name="Barry K."/>
            <person name="Battaglia E."/>
            <person name="Bayram O."/>
            <person name="Benocci T."/>
            <person name="Braus-Stromeyer S.A."/>
            <person name="Caldana C."/>
            <person name="Canovas D."/>
            <person name="Cerqueira G.C."/>
            <person name="Chen F."/>
            <person name="Chen W."/>
            <person name="Choi C."/>
            <person name="Clum A."/>
            <person name="Dos Santos R.A."/>
            <person name="Damasio A.R."/>
            <person name="Diallinas G."/>
            <person name="Emri T."/>
            <person name="Fekete E."/>
            <person name="Flipphi M."/>
            <person name="Freyberg S."/>
            <person name="Gallo A."/>
            <person name="Gournas C."/>
            <person name="Habgood R."/>
            <person name="Hainaut M."/>
            <person name="Harispe M.L."/>
            <person name="Henrissat B."/>
            <person name="Hilden K.S."/>
            <person name="Hope R."/>
            <person name="Hossain A."/>
            <person name="Karabika E."/>
            <person name="Karaffa L."/>
            <person name="Karanyi Z."/>
            <person name="Krasevec N."/>
            <person name="Kuo A."/>
            <person name="Kusch H."/>
            <person name="LaButti K."/>
            <person name="Lagendijk E.L."/>
            <person name="Lapidus A."/>
            <person name="Levasseur A."/>
            <person name="Lindquist E."/>
            <person name="Lipzen A."/>
            <person name="Logrieco A.F."/>
            <person name="MacCabe A."/>
            <person name="Maekelae M.R."/>
            <person name="Malavazi I."/>
            <person name="Melin P."/>
            <person name="Meyer V."/>
            <person name="Mielnichuk N."/>
            <person name="Miskei M."/>
            <person name="Molnar A.P."/>
            <person name="Mule G."/>
            <person name="Ngan C.Y."/>
            <person name="Orejas M."/>
            <person name="Orosz E."/>
            <person name="Ouedraogo J.P."/>
            <person name="Overkamp K.M."/>
            <person name="Park H.-S."/>
            <person name="Perrone G."/>
            <person name="Piumi F."/>
            <person name="Punt P.J."/>
            <person name="Ram A.F."/>
            <person name="Ramon A."/>
            <person name="Rauscher S."/>
            <person name="Record E."/>
            <person name="Riano-Pachon D.M."/>
            <person name="Robert V."/>
            <person name="Roehrig J."/>
            <person name="Ruller R."/>
            <person name="Salamov A."/>
            <person name="Salih N.S."/>
            <person name="Samson R.A."/>
            <person name="Sandor E."/>
            <person name="Sanguinetti M."/>
            <person name="Schuetze T."/>
            <person name="Sepcic K."/>
            <person name="Shelest E."/>
            <person name="Sherlock G."/>
            <person name="Sophianopoulou V."/>
            <person name="Squina F.M."/>
            <person name="Sun H."/>
            <person name="Susca A."/>
            <person name="Todd R.B."/>
            <person name="Tsang A."/>
            <person name="Unkles S.E."/>
            <person name="van de Wiele N."/>
            <person name="van Rossen-Uffink D."/>
            <person name="Oliveira J.V."/>
            <person name="Vesth T.C."/>
            <person name="Visser J."/>
            <person name="Yu J.-H."/>
            <person name="Zhou M."/>
            <person name="Andersen M.R."/>
            <person name="Archer D.B."/>
            <person name="Baker S.E."/>
            <person name="Benoit I."/>
            <person name="Brakhage A.A."/>
            <person name="Braus G.H."/>
            <person name="Fischer R."/>
            <person name="Frisvad J.C."/>
            <person name="Goldman G.H."/>
            <person name="Houbraken J."/>
            <person name="Oakley B."/>
            <person name="Pocsi I."/>
            <person name="Scazzocchio C."/>
            <person name="Seiboth B."/>
            <person name="vanKuyk P.A."/>
            <person name="Wortman J."/>
            <person name="Dyer P.S."/>
            <person name="Grigoriev I.V."/>
        </authorList>
    </citation>
    <scope>NUCLEOTIDE SEQUENCE [LARGE SCALE GENOMIC DNA]</scope>
    <source>
        <strain evidence="10">ATCC 16872 / CBS 172.66 / WB 5094</strain>
    </source>
</reference>
<evidence type="ECO:0000256" key="5">
    <source>
        <dbReference type="ARBA" id="ARBA00023004"/>
    </source>
</evidence>
<protein>
    <recommendedName>
        <fullName evidence="11">Cytochrome P450</fullName>
    </recommendedName>
</protein>